<dbReference type="EMBL" id="CP031422">
    <property type="protein sequence ID" value="AZS42460.1"/>
    <property type="molecule type" value="Genomic_DNA"/>
</dbReference>
<dbReference type="SUPFAM" id="SSF81301">
    <property type="entry name" value="Nucleotidyltransferase"/>
    <property type="match status" value="1"/>
</dbReference>
<dbReference type="PANTHER" id="PTHR34822">
    <property type="entry name" value="GRPB DOMAIN PROTEIN (AFU_ORTHOLOGUE AFUA_1G01530)"/>
    <property type="match status" value="1"/>
</dbReference>
<reference evidence="1 2" key="1">
    <citation type="submission" date="2018-08" db="EMBL/GenBank/DDBJ databases">
        <title>Microbacterium oxydans strain HG3.</title>
        <authorList>
            <person name="ORTET P."/>
        </authorList>
    </citation>
    <scope>NUCLEOTIDE SEQUENCE [LARGE SCALE GENOMIC DNA]</scope>
    <source>
        <strain evidence="1 2">HG3</strain>
    </source>
</reference>
<sequence length="176" mass="19553">MEAVLVPHDPTWSETFARVAAELRSHGNPDWLVEHVGSTAIPGMSAKPIIDVAVRIADDEDLELHRPGLEAAGWAVGSSIRSHRVMIIEENGVRTRIAHFFEAADWDQVNQRILRDWLLQNPEDARLYERAKHAAVDASRRGDESYNAGKTAVVQLLVDRARAARGLPSVSAYDKD</sequence>
<dbReference type="KEGG" id="moy:CVS54_03823"/>
<evidence type="ECO:0000313" key="1">
    <source>
        <dbReference type="EMBL" id="AZS42460.1"/>
    </source>
</evidence>
<dbReference type="Pfam" id="PF04229">
    <property type="entry name" value="GrpB"/>
    <property type="match status" value="1"/>
</dbReference>
<name>A0A3Q9J6M0_9MICO</name>
<dbReference type="Proteomes" id="UP000274841">
    <property type="component" value="Chromosome"/>
</dbReference>
<dbReference type="RefSeq" id="WP_164734136.1">
    <property type="nucleotide sequence ID" value="NZ_CP031422.1"/>
</dbReference>
<accession>A0A3Q9J6M0</accession>
<dbReference type="InterPro" id="IPR007344">
    <property type="entry name" value="GrpB/CoaE"/>
</dbReference>
<proteinExistence type="predicted"/>
<dbReference type="AlphaFoldDB" id="A0A3Q9J6M0"/>
<dbReference type="InterPro" id="IPR043519">
    <property type="entry name" value="NT_sf"/>
</dbReference>
<organism evidence="1 2">
    <name type="scientific">Microbacterium oxydans</name>
    <dbReference type="NCBI Taxonomy" id="82380"/>
    <lineage>
        <taxon>Bacteria</taxon>
        <taxon>Bacillati</taxon>
        <taxon>Actinomycetota</taxon>
        <taxon>Actinomycetes</taxon>
        <taxon>Micrococcales</taxon>
        <taxon>Microbacteriaceae</taxon>
        <taxon>Microbacterium</taxon>
    </lineage>
</organism>
<evidence type="ECO:0008006" key="3">
    <source>
        <dbReference type="Google" id="ProtNLM"/>
    </source>
</evidence>
<dbReference type="PANTHER" id="PTHR34822:SF1">
    <property type="entry name" value="GRPB FAMILY PROTEIN"/>
    <property type="match status" value="1"/>
</dbReference>
<evidence type="ECO:0000313" key="2">
    <source>
        <dbReference type="Proteomes" id="UP000274841"/>
    </source>
</evidence>
<gene>
    <name evidence="1" type="ORF">CVS54_03823</name>
</gene>
<dbReference type="Gene3D" id="3.30.460.10">
    <property type="entry name" value="Beta Polymerase, domain 2"/>
    <property type="match status" value="1"/>
</dbReference>
<protein>
    <recommendedName>
        <fullName evidence="3">Dephospho-CoA kinase/protein folding accessory domain-containing protein</fullName>
    </recommendedName>
</protein>